<feature type="region of interest" description="Disordered" evidence="1">
    <location>
        <begin position="270"/>
        <end position="298"/>
    </location>
</feature>
<evidence type="ECO:0000313" key="2">
    <source>
        <dbReference type="EMBL" id="DAE22893.1"/>
    </source>
</evidence>
<organism evidence="2">
    <name type="scientific">Siphoviridae sp. cthIt11</name>
    <dbReference type="NCBI Taxonomy" id="2826423"/>
    <lineage>
        <taxon>Viruses</taxon>
        <taxon>Duplodnaviria</taxon>
        <taxon>Heunggongvirae</taxon>
        <taxon>Uroviricota</taxon>
        <taxon>Caudoviricetes</taxon>
    </lineage>
</organism>
<sequence>MQTVMNELLKNPVIQVNGTATIGPNVESANLCEIKESRVVTTSLRVAEIFGKQHKHVLEAIRNIECSDGFRGSNFRLIQRISDLGQGRTRKDPCYLITRDGFTFLVMGFTGKTAAKFKEAYIRAFNEMEAKLRRRQEAEQLQPPSKPHYTTADMPRMVHEQLRQPDADVIVENYGWQRVVSSVTLARLTGRKHENICASVRRMFKHTLRPNRLFIRQTRTVHRGNGAGYDRNDGVMYYITIEGFRVLCTHSEGISGEVAKLVMAGFHKAKGKVRPGQPKEQPKPGAAMPPAPNLPQTPADMMRRFATAMAVMMGVDVKQVSDLMNDGGNK</sequence>
<evidence type="ECO:0000256" key="1">
    <source>
        <dbReference type="SAM" id="MobiDB-lite"/>
    </source>
</evidence>
<protein>
    <submittedName>
        <fullName evidence="2">Regulatory protein</fullName>
    </submittedName>
</protein>
<proteinExistence type="predicted"/>
<reference evidence="2" key="1">
    <citation type="journal article" date="2021" name="Proc. Natl. Acad. Sci. U.S.A.">
        <title>A Catalog of Tens of Thousands of Viruses from Human Metagenomes Reveals Hidden Associations with Chronic Diseases.</title>
        <authorList>
            <person name="Tisza M.J."/>
            <person name="Buck C.B."/>
        </authorList>
    </citation>
    <scope>NUCLEOTIDE SEQUENCE</scope>
    <source>
        <strain evidence="2">CthIt11</strain>
    </source>
</reference>
<dbReference type="InterPro" id="IPR014054">
    <property type="entry name" value="Phage_regulatory_Rha"/>
</dbReference>
<dbReference type="EMBL" id="BK015742">
    <property type="protein sequence ID" value="DAE22893.1"/>
    <property type="molecule type" value="Genomic_DNA"/>
</dbReference>
<dbReference type="Pfam" id="PF09669">
    <property type="entry name" value="Phage_pRha"/>
    <property type="match status" value="1"/>
</dbReference>
<dbReference type="NCBIfam" id="TIGR02681">
    <property type="entry name" value="phage_pRha"/>
    <property type="match status" value="1"/>
</dbReference>
<name>A0A8S5QW21_9CAUD</name>
<accession>A0A8S5QW21</accession>